<dbReference type="AlphaFoldDB" id="A0A7H8RBR7"/>
<dbReference type="InterPro" id="IPR006175">
    <property type="entry name" value="YjgF/YER057c/UK114"/>
</dbReference>
<dbReference type="Gene3D" id="3.30.1330.40">
    <property type="entry name" value="RutC-like"/>
    <property type="match status" value="1"/>
</dbReference>
<evidence type="ECO:0000313" key="8">
    <source>
        <dbReference type="EMBL" id="QKX63766.1"/>
    </source>
</evidence>
<dbReference type="PANTHER" id="PTHR43563:SF14">
    <property type="entry name" value="AMINE OXIDASE"/>
    <property type="match status" value="1"/>
</dbReference>
<keyword evidence="3 6" id="KW-0560">Oxidoreductase</keyword>
<evidence type="ECO:0000256" key="6">
    <source>
        <dbReference type="RuleBase" id="RU362067"/>
    </source>
</evidence>
<name>A0A7H8RBR7_TALRU</name>
<gene>
    <name evidence="8" type="ORF">TRUGW13939_10937</name>
</gene>
<feature type="binding site" evidence="5">
    <location>
        <begin position="121"/>
        <end position="122"/>
    </location>
    <ligand>
        <name>FAD</name>
        <dbReference type="ChEBI" id="CHEBI:57692"/>
    </ligand>
</feature>
<sequence length="568" mass="62604">MSPIIQTHNPKESYPKVTYSHVVTVDAPAKLVYTAGQVGRDSTGYIPASYEEQVKLAYQNLGHCLAAVNASPKDIVKLTYYIVNYDPNRRDVDVIVVGGGISGLQAAYKVQEAGFSSIVLEARNRVGGKLLAVEIPEQVEGRGKKGGIDLGGAWINDSNQSRAYSLAQRLGLDLIEQATDGDCIVQQSNGAVLRFPYGETPKISSKYQKEVGEIRDNVEDICHSVDDQNAVKYDGMNMEDFVQTQGLGTVALENVTLWTRAMLGCEPSEMSALYFLEYCRLGGGLKQMRSDRKHGGQFLRARQGEKEHNPQSGLLSKIDYFSGMGRLAKGVESMLRPGSVILNSPVSKVAQDSEKVVVTTDSGVQYRCKKLIFSLPTPLYKEVVFEPPLPSEKLNFSSSTHLGYYTKVILIYEKPWWKDHGLCGLTHSFKGPSSLTRDSSSPADNQYSLTCFVVGEPGRKWSTFSRPERHTQILEQVVSIYGPQLSEKAKMPLSILEQDWAQEQFSRGCPCPVTPPGVLSRLGGSLQASFENIHFVGTETARHWKGYIEGALESGDRGAEEVIKLLKD</sequence>
<dbReference type="InterPro" id="IPR036188">
    <property type="entry name" value="FAD/NAD-bd_sf"/>
</dbReference>
<feature type="binding site" evidence="5">
    <location>
        <position position="539"/>
    </location>
    <ligand>
        <name>FAD</name>
        <dbReference type="ChEBI" id="CHEBI:57692"/>
    </ligand>
</feature>
<dbReference type="SUPFAM" id="SSF54373">
    <property type="entry name" value="FAD-linked reductases, C-terminal domain"/>
    <property type="match status" value="1"/>
</dbReference>
<evidence type="ECO:0000259" key="7">
    <source>
        <dbReference type="Pfam" id="PF01593"/>
    </source>
</evidence>
<protein>
    <recommendedName>
        <fullName evidence="6">Amine oxidase</fullName>
        <ecNumber evidence="6">1.4.3.-</ecNumber>
    </recommendedName>
</protein>
<proteinExistence type="inferred from homology"/>
<dbReference type="GO" id="GO:0097621">
    <property type="term" value="F:monoamine oxidase activity"/>
    <property type="evidence" value="ECO:0007669"/>
    <property type="project" value="UniProtKB-EC"/>
</dbReference>
<dbReference type="InterPro" id="IPR002937">
    <property type="entry name" value="Amino_oxidase"/>
</dbReference>
<dbReference type="PANTHER" id="PTHR43563">
    <property type="entry name" value="AMINE OXIDASE"/>
    <property type="match status" value="1"/>
</dbReference>
<organism evidence="8 9">
    <name type="scientific">Talaromyces rugulosus</name>
    <name type="common">Penicillium rugulosum</name>
    <dbReference type="NCBI Taxonomy" id="121627"/>
    <lineage>
        <taxon>Eukaryota</taxon>
        <taxon>Fungi</taxon>
        <taxon>Dikarya</taxon>
        <taxon>Ascomycota</taxon>
        <taxon>Pezizomycotina</taxon>
        <taxon>Eurotiomycetes</taxon>
        <taxon>Eurotiomycetidae</taxon>
        <taxon>Eurotiales</taxon>
        <taxon>Trichocomaceae</taxon>
        <taxon>Talaromyces</taxon>
        <taxon>Talaromyces sect. Islandici</taxon>
    </lineage>
</organism>
<evidence type="ECO:0000313" key="9">
    <source>
        <dbReference type="Proteomes" id="UP000509510"/>
    </source>
</evidence>
<comment type="catalytic activity">
    <reaction evidence="4">
        <text>a secondary aliphatic amine + O2 + H2O = a primary amine + an aldehyde + H2O2</text>
        <dbReference type="Rhea" id="RHEA:26414"/>
        <dbReference type="ChEBI" id="CHEBI:15377"/>
        <dbReference type="ChEBI" id="CHEBI:15379"/>
        <dbReference type="ChEBI" id="CHEBI:16240"/>
        <dbReference type="ChEBI" id="CHEBI:17478"/>
        <dbReference type="ChEBI" id="CHEBI:58855"/>
        <dbReference type="ChEBI" id="CHEBI:65296"/>
        <dbReference type="EC" id="1.4.3.4"/>
    </reaction>
</comment>
<keyword evidence="6" id="KW-0274">FAD</keyword>
<dbReference type="EC" id="1.4.3.-" evidence="6"/>
<dbReference type="Gene3D" id="1.10.405.10">
    <property type="entry name" value="Guanine Nucleotide Dissociation Inhibitor, domain 1"/>
    <property type="match status" value="1"/>
</dbReference>
<dbReference type="CDD" id="cd00448">
    <property type="entry name" value="YjgF_YER057c_UK114_family"/>
    <property type="match status" value="1"/>
</dbReference>
<dbReference type="SUPFAM" id="SSF51905">
    <property type="entry name" value="FAD/NAD(P)-binding domain"/>
    <property type="match status" value="1"/>
</dbReference>
<dbReference type="InterPro" id="IPR050703">
    <property type="entry name" value="Flavin_MAO"/>
</dbReference>
<dbReference type="InterPro" id="IPR001613">
    <property type="entry name" value="Flavin_amine_oxidase"/>
</dbReference>
<dbReference type="Proteomes" id="UP000509510">
    <property type="component" value="Chromosome VI"/>
</dbReference>
<dbReference type="SUPFAM" id="SSF55298">
    <property type="entry name" value="YjgF-like"/>
    <property type="match status" value="1"/>
</dbReference>
<dbReference type="GeneID" id="55998416"/>
<evidence type="ECO:0000256" key="1">
    <source>
        <dbReference type="ARBA" id="ARBA00001974"/>
    </source>
</evidence>
<dbReference type="Pfam" id="PF01042">
    <property type="entry name" value="Ribonuc_L-PSP"/>
    <property type="match status" value="1"/>
</dbReference>
<dbReference type="OrthoDB" id="5046242at2759"/>
<evidence type="ECO:0000256" key="3">
    <source>
        <dbReference type="ARBA" id="ARBA00023002"/>
    </source>
</evidence>
<keyword evidence="9" id="KW-1185">Reference proteome</keyword>
<feature type="binding site" evidence="5">
    <location>
        <position position="102"/>
    </location>
    <ligand>
        <name>FAD</name>
        <dbReference type="ChEBI" id="CHEBI:57692"/>
    </ligand>
</feature>
<feature type="binding site" evidence="5">
    <location>
        <position position="452"/>
    </location>
    <ligand>
        <name>substrate</name>
    </ligand>
</feature>
<comment type="similarity">
    <text evidence="2 6">Belongs to the flavin monoamine oxidase family.</text>
</comment>
<dbReference type="InterPro" id="IPR035959">
    <property type="entry name" value="RutC-like_sf"/>
</dbReference>
<feature type="binding site" evidence="5">
    <location>
        <position position="346"/>
    </location>
    <ligand>
        <name>FAD</name>
        <dbReference type="ChEBI" id="CHEBI:57692"/>
    </ligand>
</feature>
<comment type="cofactor">
    <cofactor evidence="1 6">
        <name>FAD</name>
        <dbReference type="ChEBI" id="CHEBI:57692"/>
    </cofactor>
</comment>
<dbReference type="RefSeq" id="XP_035349940.1">
    <property type="nucleotide sequence ID" value="XM_035494047.1"/>
</dbReference>
<evidence type="ECO:0000256" key="5">
    <source>
        <dbReference type="PIRSR" id="PIRSR601613-1"/>
    </source>
</evidence>
<dbReference type="Gene3D" id="3.90.660.10">
    <property type="match status" value="1"/>
</dbReference>
<dbReference type="Gene3D" id="3.50.50.60">
    <property type="entry name" value="FAD/NAD(P)-binding domain"/>
    <property type="match status" value="1"/>
</dbReference>
<accession>A0A7H8RBR7</accession>
<dbReference type="EMBL" id="CP055903">
    <property type="protein sequence ID" value="QKX63766.1"/>
    <property type="molecule type" value="Genomic_DNA"/>
</dbReference>
<evidence type="ECO:0000256" key="2">
    <source>
        <dbReference type="ARBA" id="ARBA00005995"/>
    </source>
</evidence>
<reference evidence="9" key="1">
    <citation type="submission" date="2020-06" db="EMBL/GenBank/DDBJ databases">
        <title>A chromosome-scale genome assembly of Talaromyces rugulosus W13939.</title>
        <authorList>
            <person name="Wang B."/>
            <person name="Guo L."/>
            <person name="Ye K."/>
            <person name="Wang L."/>
        </authorList>
    </citation>
    <scope>NUCLEOTIDE SEQUENCE [LARGE SCALE GENOMIC DNA]</scope>
    <source>
        <strain evidence="9">W13939</strain>
    </source>
</reference>
<dbReference type="KEGG" id="trg:TRUGW13939_10937"/>
<keyword evidence="6" id="KW-0285">Flavoprotein</keyword>
<dbReference type="PRINTS" id="PR00757">
    <property type="entry name" value="AMINEOXDASEF"/>
</dbReference>
<evidence type="ECO:0000256" key="4">
    <source>
        <dbReference type="ARBA" id="ARBA00048448"/>
    </source>
</evidence>
<feature type="domain" description="Amine oxidase" evidence="7">
    <location>
        <begin position="101"/>
        <end position="563"/>
    </location>
</feature>
<dbReference type="Pfam" id="PF01593">
    <property type="entry name" value="Amino_oxidase"/>
    <property type="match status" value="1"/>
</dbReference>